<accession>A0A8S3ITR7</accession>
<name>A0A8S3ITR7_9BILA</name>
<keyword evidence="1" id="KW-0732">Signal</keyword>
<gene>
    <name evidence="2" type="ORF">GIL414_LOCUS71263</name>
    <name evidence="3" type="ORF">SMN809_LOCUS76712</name>
</gene>
<dbReference type="Proteomes" id="UP000681720">
    <property type="component" value="Unassembled WGS sequence"/>
</dbReference>
<sequence length="64" mass="7242">MLMLSRSFVYIICLSIPLINTETIPRFDMRDKDGIIFDPIAPRAGERLIATCTLVGLTPNDKHH</sequence>
<evidence type="ECO:0000313" key="4">
    <source>
        <dbReference type="Proteomes" id="UP000676336"/>
    </source>
</evidence>
<dbReference type="EMBL" id="CAJOBI010335529">
    <property type="protein sequence ID" value="CAF5205271.1"/>
    <property type="molecule type" value="Genomic_DNA"/>
</dbReference>
<feature type="non-terminal residue" evidence="3">
    <location>
        <position position="1"/>
    </location>
</feature>
<proteinExistence type="predicted"/>
<feature type="signal peptide" evidence="1">
    <location>
        <begin position="1"/>
        <end position="21"/>
    </location>
</feature>
<feature type="chain" id="PRO_5036274032" evidence="1">
    <location>
        <begin position="22"/>
        <end position="64"/>
    </location>
</feature>
<comment type="caution">
    <text evidence="3">The sequence shown here is derived from an EMBL/GenBank/DDBJ whole genome shotgun (WGS) entry which is preliminary data.</text>
</comment>
<reference evidence="3" key="1">
    <citation type="submission" date="2021-02" db="EMBL/GenBank/DDBJ databases">
        <authorList>
            <person name="Nowell W R."/>
        </authorList>
    </citation>
    <scope>NUCLEOTIDE SEQUENCE</scope>
</reference>
<protein>
    <submittedName>
        <fullName evidence="3">Uncharacterized protein</fullName>
    </submittedName>
</protein>
<dbReference type="AlphaFoldDB" id="A0A8S3ITR7"/>
<dbReference type="EMBL" id="CAJOBJ010333940">
    <property type="protein sequence ID" value="CAF5186430.1"/>
    <property type="molecule type" value="Genomic_DNA"/>
</dbReference>
<evidence type="ECO:0000313" key="3">
    <source>
        <dbReference type="EMBL" id="CAF5205271.1"/>
    </source>
</evidence>
<organism evidence="3 4">
    <name type="scientific">Rotaria magnacalcarata</name>
    <dbReference type="NCBI Taxonomy" id="392030"/>
    <lineage>
        <taxon>Eukaryota</taxon>
        <taxon>Metazoa</taxon>
        <taxon>Spiralia</taxon>
        <taxon>Gnathifera</taxon>
        <taxon>Rotifera</taxon>
        <taxon>Eurotatoria</taxon>
        <taxon>Bdelloidea</taxon>
        <taxon>Philodinida</taxon>
        <taxon>Philodinidae</taxon>
        <taxon>Rotaria</taxon>
    </lineage>
</organism>
<dbReference type="Proteomes" id="UP000676336">
    <property type="component" value="Unassembled WGS sequence"/>
</dbReference>
<evidence type="ECO:0000313" key="2">
    <source>
        <dbReference type="EMBL" id="CAF5186430.1"/>
    </source>
</evidence>
<evidence type="ECO:0000256" key="1">
    <source>
        <dbReference type="SAM" id="SignalP"/>
    </source>
</evidence>